<feature type="compositionally biased region" description="Basic and acidic residues" evidence="1">
    <location>
        <begin position="421"/>
        <end position="450"/>
    </location>
</feature>
<dbReference type="Pfam" id="PF15236">
    <property type="entry name" value="CCDC66"/>
    <property type="match status" value="1"/>
</dbReference>
<sequence>MYTCNLAMGNADRKILCPLASQSSSRPYNGQPGEADFGRTHPLACTTLIGSTDPRHPIGVAFVAQPRRPGYTSGLAELRVGDRAMNLGDGLKLETELLDGKTKLILSPYESSPAASTVQKIINTADKCRVVQQKPCKTHVSENMNSSVVCLTQDQLQQLLMSVSQGSGSVSLAENGKEEKASQDSFQLISAPSQPKGVNATGSLQKTEAVSPVSDEGKCVLGRAQEALQQCEQKMAISTSLGAEPVLVEIADSGSGRWLNPDPPVSWDWVGSRDWICSWLLLLEAGLLEYPCSSARQEQQRKWAADLSKRVDSQPRKTGEMICSELSCQRTHQPLESCCVSPDTQELADVHSVYTPSLAIQLEPSEEQRAKPVTDMNVSYSQKTNFLRSMTALLDPAQIEEREKRRHKQLEHQKAIMAQVEENRRKKQQEEEQRKKEEQEEEQRLAREREEMQRQYEEDILKQKQKEVGTCIVDEIMTLKTNQLFHTMQRAQELAQRLKQEQRIRELTQKGHDTSRLIKNLGAIVDYKVSATISSSGGDAETAEGTRAATPSTNSPRTDIGVQTDDLNLGIFNNELQHCGSLTERGTRNFSSPEISTEFNGHTSTKKDKQELSIAKGTNLDKETTWHNGQCNQYRRTEKQTKHSMKKCPKKPAWNINKPLKRYVPASARYPIHLQKEKEEKKLRRQMELLHLLERNNPENLSQNKGPSPQVLSPSHRETESENRLQLIKKAEEPLKTSDIKEWFQLSAIKSRTQQTQTDSVHSPLKNSDYEKKNLALGDGQTQLSEEMSETTHFIPYVRTNEIYYLDPDAPLSRPSTQENQYQKSHDCDQQQELFNSDHIRDPLLNPKLVKNRDRQQAILKGLSELRQAHPFGIFPKLSLIPSEELGGEELTFSFSLAYGGQTSVPAGSRDT</sequence>
<proteinExistence type="predicted"/>
<dbReference type="InterPro" id="IPR040467">
    <property type="entry name" value="CCDC66_dom"/>
</dbReference>
<evidence type="ECO:0000313" key="4">
    <source>
        <dbReference type="Proteomes" id="UP000710432"/>
    </source>
</evidence>
<evidence type="ECO:0000313" key="3">
    <source>
        <dbReference type="EMBL" id="KAH0514861.1"/>
    </source>
</evidence>
<feature type="region of interest" description="Disordered" evidence="1">
    <location>
        <begin position="417"/>
        <end position="450"/>
    </location>
</feature>
<feature type="domain" description="CCDC66" evidence="2">
    <location>
        <begin position="363"/>
        <end position="515"/>
    </location>
</feature>
<dbReference type="AlphaFoldDB" id="A0A8J6GQ18"/>
<name>A0A8J6GQ18_MICOH</name>
<feature type="region of interest" description="Disordered" evidence="1">
    <location>
        <begin position="534"/>
        <end position="560"/>
    </location>
</feature>
<dbReference type="GO" id="GO:0008017">
    <property type="term" value="F:microtubule binding"/>
    <property type="evidence" value="ECO:0007669"/>
    <property type="project" value="TreeGrafter"/>
</dbReference>
<feature type="region of interest" description="Disordered" evidence="1">
    <location>
        <begin position="583"/>
        <end position="610"/>
    </location>
</feature>
<gene>
    <name evidence="3" type="ORF">LTLLF_133005</name>
</gene>
<dbReference type="PANTHER" id="PTHR22736:SF2">
    <property type="entry name" value="COILED-COIL DOMAIN-CONTAINING PROTEIN 66"/>
    <property type="match status" value="1"/>
</dbReference>
<dbReference type="PANTHER" id="PTHR22736">
    <property type="entry name" value="COILED-COIL DOMAIN-CONTAINING PROTEIN 66"/>
    <property type="match status" value="1"/>
</dbReference>
<dbReference type="Proteomes" id="UP000710432">
    <property type="component" value="Unassembled WGS sequence"/>
</dbReference>
<dbReference type="EMBL" id="JAATJU010021040">
    <property type="protein sequence ID" value="KAH0514861.1"/>
    <property type="molecule type" value="Genomic_DNA"/>
</dbReference>
<feature type="region of interest" description="Disordered" evidence="1">
    <location>
        <begin position="695"/>
        <end position="724"/>
    </location>
</feature>
<feature type="compositionally biased region" description="Polar residues" evidence="1">
    <location>
        <begin position="698"/>
        <end position="713"/>
    </location>
</feature>
<accession>A0A8J6GQ18</accession>
<dbReference type="InterPro" id="IPR039183">
    <property type="entry name" value="CCD66"/>
</dbReference>
<reference evidence="3" key="1">
    <citation type="submission" date="2020-03" db="EMBL/GenBank/DDBJ databases">
        <title>Studies in the Genomics of Life Span.</title>
        <authorList>
            <person name="Glass D."/>
        </authorList>
    </citation>
    <scope>NUCLEOTIDE SEQUENCE</scope>
    <source>
        <strain evidence="3">LTLLF</strain>
        <tissue evidence="3">Muscle</tissue>
    </source>
</reference>
<protein>
    <submittedName>
        <fullName evidence="3">Coiled-coil domain-containing protein 66</fullName>
    </submittedName>
</protein>
<dbReference type="GO" id="GO:0001917">
    <property type="term" value="C:photoreceptor inner segment"/>
    <property type="evidence" value="ECO:0007669"/>
    <property type="project" value="TreeGrafter"/>
</dbReference>
<feature type="compositionally biased region" description="Basic and acidic residues" evidence="1">
    <location>
        <begin position="715"/>
        <end position="724"/>
    </location>
</feature>
<feature type="region of interest" description="Disordered" evidence="1">
    <location>
        <begin position="634"/>
        <end position="653"/>
    </location>
</feature>
<dbReference type="GO" id="GO:0005929">
    <property type="term" value="C:cilium"/>
    <property type="evidence" value="ECO:0007669"/>
    <property type="project" value="TreeGrafter"/>
</dbReference>
<comment type="caution">
    <text evidence="3">The sequence shown here is derived from an EMBL/GenBank/DDBJ whole genome shotgun (WGS) entry which is preliminary data.</text>
</comment>
<dbReference type="GO" id="GO:0060271">
    <property type="term" value="P:cilium assembly"/>
    <property type="evidence" value="ECO:0007669"/>
    <property type="project" value="TreeGrafter"/>
</dbReference>
<dbReference type="GO" id="GO:0005874">
    <property type="term" value="C:microtubule"/>
    <property type="evidence" value="ECO:0007669"/>
    <property type="project" value="TreeGrafter"/>
</dbReference>
<evidence type="ECO:0000259" key="2">
    <source>
        <dbReference type="Pfam" id="PF15236"/>
    </source>
</evidence>
<feature type="compositionally biased region" description="Polar residues" evidence="1">
    <location>
        <begin position="588"/>
        <end position="603"/>
    </location>
</feature>
<organism evidence="3 4">
    <name type="scientific">Microtus ochrogaster</name>
    <name type="common">Prairie vole</name>
    <dbReference type="NCBI Taxonomy" id="79684"/>
    <lineage>
        <taxon>Eukaryota</taxon>
        <taxon>Metazoa</taxon>
        <taxon>Chordata</taxon>
        <taxon>Craniata</taxon>
        <taxon>Vertebrata</taxon>
        <taxon>Euteleostomi</taxon>
        <taxon>Mammalia</taxon>
        <taxon>Eutheria</taxon>
        <taxon>Euarchontoglires</taxon>
        <taxon>Glires</taxon>
        <taxon>Rodentia</taxon>
        <taxon>Myomorpha</taxon>
        <taxon>Muroidea</taxon>
        <taxon>Cricetidae</taxon>
        <taxon>Arvicolinae</taxon>
        <taxon>Microtus</taxon>
    </lineage>
</organism>
<evidence type="ECO:0000256" key="1">
    <source>
        <dbReference type="SAM" id="MobiDB-lite"/>
    </source>
</evidence>